<evidence type="ECO:0000256" key="1">
    <source>
        <dbReference type="SAM" id="Phobius"/>
    </source>
</evidence>
<gene>
    <name evidence="4" type="primary">LOC118277004</name>
    <name evidence="2" type="ORF">SFRICE_022167</name>
</gene>
<evidence type="ECO:0000313" key="2">
    <source>
        <dbReference type="EMBL" id="SOQ39682.1"/>
    </source>
</evidence>
<name>A0A2H1VH09_SPOFR</name>
<feature type="transmembrane region" description="Helical" evidence="1">
    <location>
        <begin position="33"/>
        <end position="54"/>
    </location>
</feature>
<dbReference type="GeneID" id="118277004"/>
<dbReference type="AlphaFoldDB" id="A0A2H1VH09"/>
<dbReference type="RefSeq" id="XP_050555870.1">
    <property type="nucleotide sequence ID" value="XM_050699913.1"/>
</dbReference>
<sequence length="73" mass="8884">MEFVKKIQQFISYWYVRYLLATELYMVDTWEKVVMHIVFGIMFTLFWYFNYSIIMSGIAQLRSSTAHDVEQIL</sequence>
<keyword evidence="1" id="KW-1133">Transmembrane helix</keyword>
<reference evidence="2" key="1">
    <citation type="submission" date="2016-07" db="EMBL/GenBank/DDBJ databases">
        <authorList>
            <person name="Bretaudeau A."/>
        </authorList>
    </citation>
    <scope>NUCLEOTIDE SEQUENCE</scope>
    <source>
        <strain evidence="2">Rice</strain>
        <tissue evidence="2">Whole body</tissue>
    </source>
</reference>
<evidence type="ECO:0000313" key="4">
    <source>
        <dbReference type="RefSeq" id="XP_050555870.1"/>
    </source>
</evidence>
<dbReference type="CTD" id="317833"/>
<keyword evidence="1" id="KW-0472">Membrane</keyword>
<dbReference type="Proteomes" id="UP000829999">
    <property type="component" value="Chromosome 17"/>
</dbReference>
<keyword evidence="1" id="KW-0812">Transmembrane</keyword>
<accession>A0A2H1VH09</accession>
<dbReference type="EMBL" id="ODYU01002330">
    <property type="protein sequence ID" value="SOQ39682.1"/>
    <property type="molecule type" value="Genomic_DNA"/>
</dbReference>
<organism evidence="2">
    <name type="scientific">Spodoptera frugiperda</name>
    <name type="common">Fall armyworm</name>
    <dbReference type="NCBI Taxonomy" id="7108"/>
    <lineage>
        <taxon>Eukaryota</taxon>
        <taxon>Metazoa</taxon>
        <taxon>Ecdysozoa</taxon>
        <taxon>Arthropoda</taxon>
        <taxon>Hexapoda</taxon>
        <taxon>Insecta</taxon>
        <taxon>Pterygota</taxon>
        <taxon>Neoptera</taxon>
        <taxon>Endopterygota</taxon>
        <taxon>Lepidoptera</taxon>
        <taxon>Glossata</taxon>
        <taxon>Ditrysia</taxon>
        <taxon>Noctuoidea</taxon>
        <taxon>Noctuidae</taxon>
        <taxon>Amphipyrinae</taxon>
        <taxon>Spodoptera</taxon>
    </lineage>
</organism>
<proteinExistence type="predicted"/>
<protein>
    <submittedName>
        <fullName evidence="2">SFRICE_022167</fullName>
    </submittedName>
    <submittedName>
        <fullName evidence="4">Uncharacterized protein LOC118277004</fullName>
    </submittedName>
</protein>
<dbReference type="OrthoDB" id="202672at2759"/>
<evidence type="ECO:0000313" key="3">
    <source>
        <dbReference type="Proteomes" id="UP000829999"/>
    </source>
</evidence>
<keyword evidence="3" id="KW-1185">Reference proteome</keyword>
<reference evidence="4" key="2">
    <citation type="submission" date="2025-04" db="UniProtKB">
        <authorList>
            <consortium name="RefSeq"/>
        </authorList>
    </citation>
    <scope>IDENTIFICATION</scope>
    <source>
        <tissue evidence="4">Whole larval tissue</tissue>
    </source>
</reference>